<organism evidence="2 3">
    <name type="scientific">Bacillus thuringiensis</name>
    <dbReference type="NCBI Taxonomy" id="1428"/>
    <lineage>
        <taxon>Bacteria</taxon>
        <taxon>Bacillati</taxon>
        <taxon>Bacillota</taxon>
        <taxon>Bacilli</taxon>
        <taxon>Bacillales</taxon>
        <taxon>Bacillaceae</taxon>
        <taxon>Bacillus</taxon>
        <taxon>Bacillus cereus group</taxon>
    </lineage>
</organism>
<dbReference type="InterPro" id="IPR003959">
    <property type="entry name" value="ATPase_AAA_core"/>
</dbReference>
<dbReference type="GO" id="GO:0016887">
    <property type="term" value="F:ATP hydrolysis activity"/>
    <property type="evidence" value="ECO:0007669"/>
    <property type="project" value="InterPro"/>
</dbReference>
<name>A0A9X6TK49_BACTU</name>
<dbReference type="Proteomes" id="UP000220702">
    <property type="component" value="Unassembled WGS sequence"/>
</dbReference>
<dbReference type="InterPro" id="IPR003593">
    <property type="entry name" value="AAA+_ATPase"/>
</dbReference>
<reference evidence="2 3" key="1">
    <citation type="submission" date="2017-09" db="EMBL/GenBank/DDBJ databases">
        <title>Large-scale bioinformatics analysis of Bacillus genomes uncovers conserved roles of natural products in bacterial physiology.</title>
        <authorList>
            <consortium name="Agbiome Team Llc"/>
            <person name="Bleich R.M."/>
            <person name="Grubbs K.J."/>
            <person name="Santa Maria K.C."/>
            <person name="Allen S.E."/>
            <person name="Farag S."/>
            <person name="Shank E.A."/>
            <person name="Bowers A."/>
        </authorList>
    </citation>
    <scope>NUCLEOTIDE SEQUENCE [LARGE SCALE GENOMIC DNA]</scope>
    <source>
        <strain evidence="2 3">AFS089089</strain>
    </source>
</reference>
<feature type="domain" description="AAA+ ATPase" evidence="1">
    <location>
        <begin position="120"/>
        <end position="252"/>
    </location>
</feature>
<accession>A0A9X6TK49</accession>
<evidence type="ECO:0000313" key="2">
    <source>
        <dbReference type="EMBL" id="PEA87720.1"/>
    </source>
</evidence>
<dbReference type="CDD" id="cd19481">
    <property type="entry name" value="RecA-like_protease"/>
    <property type="match status" value="1"/>
</dbReference>
<dbReference type="InterPro" id="IPR050168">
    <property type="entry name" value="AAA_ATPase_domain"/>
</dbReference>
<dbReference type="GO" id="GO:0005524">
    <property type="term" value="F:ATP binding"/>
    <property type="evidence" value="ECO:0007669"/>
    <property type="project" value="InterPro"/>
</dbReference>
<sequence>MKHGFEIIKIIDASLKLDTNRVVGYARRLSDNLQEEGDDKSAQKIKKILSSNSVGAINANTSNAMKLPFDQESKFNLGEIIYPNDIKENAMLNSNVKQNLDKFIRYYKNIDLLISEGVEPPNTVLLYGPPGCGKTLLAKNLSKMLNIPIVIVRLDTLISSFLGSTAKNIRNIFEYAHNNPCILFFDEFDAVAKIRDDKQELGELKRVVNSLLQNIDLMDTGSILIAATNHENLLDSAVWRRFFLKLEITLPDTNTRKNIINDSLQGFTGYDDLLLSKLFTGLSGASIKNLCLSVKREALLHRTKEINIEGFLEFFFNGAFATDGIDNIVNISSDDLENRVKYIRGLDSKFFTYSILSQMFDVSNATISRLLNNKGE</sequence>
<keyword evidence="2" id="KW-0238">DNA-binding</keyword>
<comment type="caution">
    <text evidence="2">The sequence shown here is derived from an EMBL/GenBank/DDBJ whole genome shotgun (WGS) entry which is preliminary data.</text>
</comment>
<dbReference type="SMART" id="SM00382">
    <property type="entry name" value="AAA"/>
    <property type="match status" value="1"/>
</dbReference>
<proteinExistence type="predicted"/>
<dbReference type="InterPro" id="IPR027417">
    <property type="entry name" value="P-loop_NTPase"/>
</dbReference>
<dbReference type="EMBL" id="NVNL01000043">
    <property type="protein sequence ID" value="PEA87720.1"/>
    <property type="molecule type" value="Genomic_DNA"/>
</dbReference>
<dbReference type="Pfam" id="PF00004">
    <property type="entry name" value="AAA"/>
    <property type="match status" value="1"/>
</dbReference>
<dbReference type="PANTHER" id="PTHR23077:SF198">
    <property type="entry name" value="ATP-DEPENDENT ZINC METALLOPROTEASE FTSH"/>
    <property type="match status" value="1"/>
</dbReference>
<gene>
    <name evidence="2" type="ORF">CON71_22805</name>
</gene>
<dbReference type="AlphaFoldDB" id="A0A9X6TK49"/>
<evidence type="ECO:0000259" key="1">
    <source>
        <dbReference type="SMART" id="SM00382"/>
    </source>
</evidence>
<dbReference type="PANTHER" id="PTHR23077">
    <property type="entry name" value="AAA-FAMILY ATPASE"/>
    <property type="match status" value="1"/>
</dbReference>
<dbReference type="GO" id="GO:0003677">
    <property type="term" value="F:DNA binding"/>
    <property type="evidence" value="ECO:0007669"/>
    <property type="project" value="UniProtKB-KW"/>
</dbReference>
<dbReference type="RefSeq" id="WP_098902315.1">
    <property type="nucleotide sequence ID" value="NZ_NVNL01000043.1"/>
</dbReference>
<protein>
    <submittedName>
        <fullName evidence="2">DNA-binding protein</fullName>
    </submittedName>
</protein>
<dbReference type="SUPFAM" id="SSF52540">
    <property type="entry name" value="P-loop containing nucleoside triphosphate hydrolases"/>
    <property type="match status" value="1"/>
</dbReference>
<evidence type="ECO:0000313" key="3">
    <source>
        <dbReference type="Proteomes" id="UP000220702"/>
    </source>
</evidence>
<dbReference type="Gene3D" id="3.40.50.300">
    <property type="entry name" value="P-loop containing nucleotide triphosphate hydrolases"/>
    <property type="match status" value="1"/>
</dbReference>